<reference evidence="1 2" key="1">
    <citation type="journal article" date="2016" name="Int. J. Syst. Evol. Microbiol.">
        <title>Labrenzia salina sp. nov., isolated from the rhizosphere of the halophyte Arthrocnemum macrostachyum.</title>
        <authorList>
            <person name="Camacho M."/>
            <person name="Redondo-Gomez S."/>
            <person name="Rodriguez-Llorente I."/>
            <person name="Rohde M."/>
            <person name="Sproer C."/>
            <person name="Schumann P."/>
            <person name="Klenk H.P."/>
            <person name="Montero-Calasanz M.D.C."/>
        </authorList>
    </citation>
    <scope>NUCLEOTIDE SEQUENCE [LARGE SCALE GENOMIC DNA]</scope>
    <source>
        <strain evidence="1 2">DSM 29163</strain>
    </source>
</reference>
<dbReference type="EMBL" id="JAPEVI010000003">
    <property type="protein sequence ID" value="MCX2724897.1"/>
    <property type="molecule type" value="Genomic_DNA"/>
</dbReference>
<comment type="caution">
    <text evidence="1">The sequence shown here is derived from an EMBL/GenBank/DDBJ whole genome shotgun (WGS) entry which is preliminary data.</text>
</comment>
<accession>A0ABT3R790</accession>
<gene>
    <name evidence="1" type="ORF">ON753_21400</name>
</gene>
<protein>
    <submittedName>
        <fullName evidence="1">Uncharacterized protein</fullName>
    </submittedName>
</protein>
<sequence length="40" mass="4305">MAGPEFATCNKNLILRSRDSGVSKDGPLALEYAAHASRRT</sequence>
<dbReference type="Proteomes" id="UP001300261">
    <property type="component" value="Unassembled WGS sequence"/>
</dbReference>
<proteinExistence type="predicted"/>
<organism evidence="1 2">
    <name type="scientific">Roseibium salinum</name>
    <dbReference type="NCBI Taxonomy" id="1604349"/>
    <lineage>
        <taxon>Bacteria</taxon>
        <taxon>Pseudomonadati</taxon>
        <taxon>Pseudomonadota</taxon>
        <taxon>Alphaproteobacteria</taxon>
        <taxon>Hyphomicrobiales</taxon>
        <taxon>Stappiaceae</taxon>
        <taxon>Roseibium</taxon>
    </lineage>
</organism>
<evidence type="ECO:0000313" key="2">
    <source>
        <dbReference type="Proteomes" id="UP001300261"/>
    </source>
</evidence>
<dbReference type="RefSeq" id="WP_265965277.1">
    <property type="nucleotide sequence ID" value="NZ_JAPEVI010000003.1"/>
</dbReference>
<evidence type="ECO:0000313" key="1">
    <source>
        <dbReference type="EMBL" id="MCX2724897.1"/>
    </source>
</evidence>
<name>A0ABT3R790_9HYPH</name>
<keyword evidence="2" id="KW-1185">Reference proteome</keyword>